<gene>
    <name evidence="2" type="ORF">Forpi1262_v017999</name>
</gene>
<dbReference type="EMBL" id="JAELUR010000029">
    <property type="protein sequence ID" value="KAG7408099.1"/>
    <property type="molecule type" value="Genomic_DNA"/>
</dbReference>
<dbReference type="SUPFAM" id="SSF82171">
    <property type="entry name" value="DPP6 N-terminal domain-like"/>
    <property type="match status" value="1"/>
</dbReference>
<reference evidence="2" key="1">
    <citation type="submission" date="2021-04" db="EMBL/GenBank/DDBJ databases">
        <title>First draft genome resource for Brassicaceae pathogens Fusarium oxysporum f. sp. raphani and Fusarium oxysporum f. sp. rapae.</title>
        <authorList>
            <person name="Asai S."/>
        </authorList>
    </citation>
    <scope>NUCLEOTIDE SEQUENCE</scope>
    <source>
        <strain evidence="2">Tf1262</strain>
    </source>
</reference>
<feature type="signal peptide" evidence="1">
    <location>
        <begin position="1"/>
        <end position="18"/>
    </location>
</feature>
<dbReference type="Proteomes" id="UP000693942">
    <property type="component" value="Unassembled WGS sequence"/>
</dbReference>
<feature type="chain" id="PRO_5035148005" description="Saponin hydrolase" evidence="1">
    <location>
        <begin position="19"/>
        <end position="633"/>
    </location>
</feature>
<protein>
    <recommendedName>
        <fullName evidence="4">Saponin hydrolase</fullName>
    </recommendedName>
</protein>
<comment type="caution">
    <text evidence="2">The sequence shown here is derived from an EMBL/GenBank/DDBJ whole genome shotgun (WGS) entry which is preliminary data.</text>
</comment>
<dbReference type="Gene3D" id="2.120.10.30">
    <property type="entry name" value="TolB, C-terminal domain"/>
    <property type="match status" value="1"/>
</dbReference>
<organism evidence="2 3">
    <name type="scientific">Fusarium oxysporum f. sp. raphani</name>
    <dbReference type="NCBI Taxonomy" id="96318"/>
    <lineage>
        <taxon>Eukaryota</taxon>
        <taxon>Fungi</taxon>
        <taxon>Dikarya</taxon>
        <taxon>Ascomycota</taxon>
        <taxon>Pezizomycotina</taxon>
        <taxon>Sordariomycetes</taxon>
        <taxon>Hypocreomycetidae</taxon>
        <taxon>Hypocreales</taxon>
        <taxon>Nectriaceae</taxon>
        <taxon>Fusarium</taxon>
        <taxon>Fusarium oxysporum species complex</taxon>
    </lineage>
</organism>
<accession>A0A8J5NPI0</accession>
<evidence type="ECO:0008006" key="4">
    <source>
        <dbReference type="Google" id="ProtNLM"/>
    </source>
</evidence>
<name>A0A8J5NPI0_FUSOX</name>
<evidence type="ECO:0000313" key="2">
    <source>
        <dbReference type="EMBL" id="KAG7408099.1"/>
    </source>
</evidence>
<evidence type="ECO:0000256" key="1">
    <source>
        <dbReference type="SAM" id="SignalP"/>
    </source>
</evidence>
<evidence type="ECO:0000313" key="3">
    <source>
        <dbReference type="Proteomes" id="UP000693942"/>
    </source>
</evidence>
<proteinExistence type="predicted"/>
<keyword evidence="1" id="KW-0732">Signal</keyword>
<sequence>MRAPLSILILLLGGAAHAFPSTSQQTSKQTLPAPPKPEPIKLQTLPLPPVIADDAVPGACDSKVNPMGTGCIGRTKHFGAGSFLPDGKHVLAQVTFVGAPAAPNPASIYNGTQLIAIKMGGEKFPNGDPWKCLSCGVYREKTEELEYPQAFPDGKRALGGSSILDCGKYNLVDAKCTPKVAKWYSIRWNTSPDGSGTGGAIRELRIHPDGLHLGFNSFTQINGKLGQNAYFSKLRYNPSPETGLPLAPRYDLVDVTLLFDPEDTQPIEVRDDTLIINPQAISVGELRGFSGDGKEVTYVGYPTESSNIDAYAVDLTTGATRRLTSHPEYIDPLDFSPNSQWFVIMDTRGTDRQMWLSGMRNIPPITDLISTSVTSATRNNGRRRFFRPYLLDRYGDRGNYYGQRLNDQGSGVAGSGDYNDPEWNARADPRWSPDGTQIVWWEEITLEPACGGQNPLPCYTSKEPGQAAYRAVVATLTSRKPHSRIAVQPAPDVVSWGKPYMPGSKGTARPQPAAGNYTLRGKVDGFAKVVIRDDSTTKAINEVSVEYCKFTDDGKFFLNGTERVQSKSGSATLTLIDWYSDLVQTVGQTVNTKMTSSDGFHLAIDVLTNIFNANGTLSTKVDGKLYLQPANGT</sequence>
<dbReference type="AlphaFoldDB" id="A0A8J5NPI0"/>
<dbReference type="InterPro" id="IPR011042">
    <property type="entry name" value="6-blade_b-propeller_TolB-like"/>
</dbReference>